<sequence>MVYFPPIFCLNIVLSILVSWQKLWAHKFLTMTICRIYIYLTTMEMTTLAIPKWKQMAGFVFLIGQSNRCRGLKYYVKLICLWGVQQAQWLPVGDII</sequence>
<dbReference type="EMBL" id="WNTK01000010">
    <property type="protein sequence ID" value="KAG9477509.1"/>
    <property type="molecule type" value="Genomic_DNA"/>
</dbReference>
<evidence type="ECO:0000313" key="1">
    <source>
        <dbReference type="EMBL" id="KAG9477509.1"/>
    </source>
</evidence>
<dbReference type="Proteomes" id="UP000770717">
    <property type="component" value="Unassembled WGS sequence"/>
</dbReference>
<proteinExistence type="predicted"/>
<keyword evidence="2" id="KW-1185">Reference proteome</keyword>
<evidence type="ECO:0000313" key="2">
    <source>
        <dbReference type="Proteomes" id="UP000770717"/>
    </source>
</evidence>
<reference evidence="1" key="1">
    <citation type="thesis" date="2020" institute="ProQuest LLC" country="789 East Eisenhower Parkway, Ann Arbor, MI, USA">
        <title>Comparative Genomics and Chromosome Evolution.</title>
        <authorList>
            <person name="Mudd A.B."/>
        </authorList>
    </citation>
    <scope>NUCLEOTIDE SEQUENCE</scope>
    <source>
        <strain evidence="1">HN-11 Male</strain>
        <tissue evidence="1">Kidney and liver</tissue>
    </source>
</reference>
<name>A0A8J6EZL7_ELECQ</name>
<organism evidence="1 2">
    <name type="scientific">Eleutherodactylus coqui</name>
    <name type="common">Puerto Rican coqui</name>
    <dbReference type="NCBI Taxonomy" id="57060"/>
    <lineage>
        <taxon>Eukaryota</taxon>
        <taxon>Metazoa</taxon>
        <taxon>Chordata</taxon>
        <taxon>Craniata</taxon>
        <taxon>Vertebrata</taxon>
        <taxon>Euteleostomi</taxon>
        <taxon>Amphibia</taxon>
        <taxon>Batrachia</taxon>
        <taxon>Anura</taxon>
        <taxon>Neobatrachia</taxon>
        <taxon>Hyloidea</taxon>
        <taxon>Eleutherodactylidae</taxon>
        <taxon>Eleutherodactylinae</taxon>
        <taxon>Eleutherodactylus</taxon>
        <taxon>Eleutherodactylus</taxon>
    </lineage>
</organism>
<comment type="caution">
    <text evidence="1">The sequence shown here is derived from an EMBL/GenBank/DDBJ whole genome shotgun (WGS) entry which is preliminary data.</text>
</comment>
<protein>
    <submittedName>
        <fullName evidence="1">Uncharacterized protein</fullName>
    </submittedName>
</protein>
<dbReference type="AlphaFoldDB" id="A0A8J6EZL7"/>
<accession>A0A8J6EZL7</accession>
<gene>
    <name evidence="1" type="ORF">GDO78_002745</name>
</gene>